<dbReference type="Proteomes" id="UP000597762">
    <property type="component" value="Unassembled WGS sequence"/>
</dbReference>
<evidence type="ECO:0000256" key="1">
    <source>
        <dbReference type="PROSITE-ProRule" id="PRU00042"/>
    </source>
</evidence>
<feature type="compositionally biased region" description="Polar residues" evidence="3">
    <location>
        <begin position="279"/>
        <end position="297"/>
    </location>
</feature>
<evidence type="ECO:0000256" key="3">
    <source>
        <dbReference type="SAM" id="MobiDB-lite"/>
    </source>
</evidence>
<dbReference type="EMBL" id="CAHIKZ030003402">
    <property type="protein sequence ID" value="CAE1299803.1"/>
    <property type="molecule type" value="Genomic_DNA"/>
</dbReference>
<evidence type="ECO:0000259" key="4">
    <source>
        <dbReference type="PROSITE" id="PS50118"/>
    </source>
</evidence>
<keyword evidence="1" id="KW-0863">Zinc-finger</keyword>
<feature type="region of interest" description="Disordered" evidence="3">
    <location>
        <begin position="81"/>
        <end position="118"/>
    </location>
</feature>
<keyword evidence="2" id="KW-0539">Nucleus</keyword>
<reference evidence="6" key="1">
    <citation type="submission" date="2021-01" db="EMBL/GenBank/DDBJ databases">
        <authorList>
            <person name="Li R."/>
            <person name="Bekaert M."/>
        </authorList>
    </citation>
    <scope>NUCLEOTIDE SEQUENCE</scope>
    <source>
        <strain evidence="6">Farmed</strain>
    </source>
</reference>
<dbReference type="Pfam" id="PF00096">
    <property type="entry name" value="zf-C2H2"/>
    <property type="match status" value="2"/>
</dbReference>
<dbReference type="Pfam" id="PF00505">
    <property type="entry name" value="HMG_box"/>
    <property type="match status" value="1"/>
</dbReference>
<feature type="region of interest" description="Disordered" evidence="3">
    <location>
        <begin position="317"/>
        <end position="337"/>
    </location>
</feature>
<feature type="region of interest" description="Disordered" evidence="3">
    <location>
        <begin position="278"/>
        <end position="297"/>
    </location>
</feature>
<keyword evidence="1" id="KW-0479">Metal-binding</keyword>
<dbReference type="Gene3D" id="1.10.30.10">
    <property type="entry name" value="High mobility group box domain"/>
    <property type="match status" value="1"/>
</dbReference>
<keyword evidence="1" id="KW-0862">Zinc</keyword>
<dbReference type="GO" id="GO:0000981">
    <property type="term" value="F:DNA-binding transcription factor activity, RNA polymerase II-specific"/>
    <property type="evidence" value="ECO:0007669"/>
    <property type="project" value="TreeGrafter"/>
</dbReference>
<feature type="region of interest" description="Disordered" evidence="3">
    <location>
        <begin position="210"/>
        <end position="239"/>
    </location>
</feature>
<proteinExistence type="predicted"/>
<accession>A0A812DCL7</accession>
<dbReference type="InterPro" id="IPR036910">
    <property type="entry name" value="HMG_box_dom_sf"/>
</dbReference>
<dbReference type="InterPro" id="IPR009071">
    <property type="entry name" value="HMG_box_dom"/>
</dbReference>
<name>A0A812DCL7_ACAPH</name>
<evidence type="ECO:0000256" key="2">
    <source>
        <dbReference type="PROSITE-ProRule" id="PRU00267"/>
    </source>
</evidence>
<dbReference type="GO" id="GO:0003723">
    <property type="term" value="F:RNA binding"/>
    <property type="evidence" value="ECO:0007669"/>
    <property type="project" value="InterPro"/>
</dbReference>
<dbReference type="SUPFAM" id="SSF57667">
    <property type="entry name" value="beta-beta-alpha zinc fingers"/>
    <property type="match status" value="1"/>
</dbReference>
<comment type="caution">
    <text evidence="6">The sequence shown here is derived from an EMBL/GenBank/DDBJ whole genome shotgun (WGS) entry which is preliminary data.</text>
</comment>
<gene>
    <name evidence="6" type="ORF">SPHA_53440</name>
</gene>
<dbReference type="PANTHER" id="PTHR15499:SF3">
    <property type="entry name" value="HMG BOX-CONTAINING PROTEIN 1"/>
    <property type="match status" value="1"/>
</dbReference>
<protein>
    <submittedName>
        <fullName evidence="6">HBP1</fullName>
    </submittedName>
</protein>
<feature type="compositionally biased region" description="Basic and acidic residues" evidence="3">
    <location>
        <begin position="317"/>
        <end position="328"/>
    </location>
</feature>
<feature type="DNA-binding region" description="HMG box" evidence="2">
    <location>
        <begin position="341"/>
        <end position="389"/>
    </location>
</feature>
<dbReference type="InterPro" id="IPR039655">
    <property type="entry name" value="HBP1"/>
</dbReference>
<feature type="compositionally biased region" description="Polar residues" evidence="3">
    <location>
        <begin position="216"/>
        <end position="231"/>
    </location>
</feature>
<dbReference type="OrthoDB" id="1919336at2759"/>
<evidence type="ECO:0000313" key="6">
    <source>
        <dbReference type="EMBL" id="CAE1299803.1"/>
    </source>
</evidence>
<dbReference type="PROSITE" id="PS00028">
    <property type="entry name" value="ZINC_FINGER_C2H2_1"/>
    <property type="match status" value="1"/>
</dbReference>
<dbReference type="SMART" id="SM00398">
    <property type="entry name" value="HMG"/>
    <property type="match status" value="1"/>
</dbReference>
<dbReference type="InterPro" id="IPR036096">
    <property type="entry name" value="Ataxin_AXH_dom_sf"/>
</dbReference>
<dbReference type="GO" id="GO:0008270">
    <property type="term" value="F:zinc ion binding"/>
    <property type="evidence" value="ECO:0007669"/>
    <property type="project" value="UniProtKB-KW"/>
</dbReference>
<dbReference type="GO" id="GO:0005634">
    <property type="term" value="C:nucleus"/>
    <property type="evidence" value="ECO:0007669"/>
    <property type="project" value="UniProtKB-UniRule"/>
</dbReference>
<dbReference type="InterPro" id="IPR013087">
    <property type="entry name" value="Znf_C2H2_type"/>
</dbReference>
<dbReference type="SUPFAM" id="SSF47095">
    <property type="entry name" value="HMG-box"/>
    <property type="match status" value="1"/>
</dbReference>
<dbReference type="GO" id="GO:0000978">
    <property type="term" value="F:RNA polymerase II cis-regulatory region sequence-specific DNA binding"/>
    <property type="evidence" value="ECO:0007669"/>
    <property type="project" value="TreeGrafter"/>
</dbReference>
<dbReference type="SMART" id="SM00355">
    <property type="entry name" value="ZnF_C2H2"/>
    <property type="match status" value="2"/>
</dbReference>
<dbReference type="PANTHER" id="PTHR15499">
    <property type="entry name" value="HMG BOX-CONTAINING PROTEIN 1"/>
    <property type="match status" value="1"/>
</dbReference>
<feature type="domain" description="C2H2-type" evidence="5">
    <location>
        <begin position="48"/>
        <end position="76"/>
    </location>
</feature>
<feature type="domain" description="C2H2-type" evidence="5">
    <location>
        <begin position="17"/>
        <end position="46"/>
    </location>
</feature>
<dbReference type="PROSITE" id="PS50157">
    <property type="entry name" value="ZINC_FINGER_C2H2_2"/>
    <property type="match status" value="2"/>
</dbReference>
<organism evidence="6 7">
    <name type="scientific">Acanthosepion pharaonis</name>
    <name type="common">Pharaoh cuttlefish</name>
    <name type="synonym">Sepia pharaonis</name>
    <dbReference type="NCBI Taxonomy" id="158019"/>
    <lineage>
        <taxon>Eukaryota</taxon>
        <taxon>Metazoa</taxon>
        <taxon>Spiralia</taxon>
        <taxon>Lophotrochozoa</taxon>
        <taxon>Mollusca</taxon>
        <taxon>Cephalopoda</taxon>
        <taxon>Coleoidea</taxon>
        <taxon>Decapodiformes</taxon>
        <taxon>Sepiida</taxon>
        <taxon>Sepiina</taxon>
        <taxon>Sepiidae</taxon>
        <taxon>Acanthosepion</taxon>
    </lineage>
</organism>
<keyword evidence="2" id="KW-0238">DNA-binding</keyword>
<dbReference type="Gene3D" id="3.30.160.60">
    <property type="entry name" value="Classic Zinc Finger"/>
    <property type="match status" value="1"/>
</dbReference>
<dbReference type="PROSITE" id="PS50118">
    <property type="entry name" value="HMG_BOX_2"/>
    <property type="match status" value="1"/>
</dbReference>
<dbReference type="InterPro" id="IPR036236">
    <property type="entry name" value="Znf_C2H2_sf"/>
</dbReference>
<evidence type="ECO:0000259" key="5">
    <source>
        <dbReference type="PROSITE" id="PS50157"/>
    </source>
</evidence>
<feature type="domain" description="HMG box" evidence="4">
    <location>
        <begin position="341"/>
        <end position="389"/>
    </location>
</feature>
<dbReference type="AlphaFoldDB" id="A0A812DCL7"/>
<sequence>MQEFEKSQEDNVTQKLLKCPKDGCDKVFTSVPGLRYHTKTHVEPDRRFICEKCDKSFKSANGLKYHRSKTKGCDLPVSGYQLEKSDKSSNSEGDTEDSATEDFTSQEMSADESHNYHQHLHMNDKNRENCDSVNLTETSDDLCAIKSKPLPLLLSTFSESTVVATPSTTSWALMDDGCTSDVNKLQQLAIIATGPESPLLKPETNLNHKRVCSDGSDPQVTSSSPCPTSTKEPCKESGTWSHTWPTTVWQCFMKGVQIQFPENTWQTAEELARIEQLRKSSSGKENSQDGLDFTPSDSSAVLALSNMAKQRRDLEQENLERRNQENQAKKQNAIKTDSLKAKRPMNGFMLFAKKNRLEYTQMYPGKDNRAISVMLGDRWKKMKTEERKKICEKLIETMLVKFPFFHANLEYVYFHLVSTIFFG</sequence>
<evidence type="ECO:0000313" key="7">
    <source>
        <dbReference type="Proteomes" id="UP000597762"/>
    </source>
</evidence>
<dbReference type="SUPFAM" id="SSF102031">
    <property type="entry name" value="AXH domain"/>
    <property type="match status" value="1"/>
</dbReference>
<keyword evidence="7" id="KW-1185">Reference proteome</keyword>